<evidence type="ECO:0008006" key="3">
    <source>
        <dbReference type="Google" id="ProtNLM"/>
    </source>
</evidence>
<dbReference type="Proteomes" id="UP000005835">
    <property type="component" value="Unassembled WGS sequence"/>
</dbReference>
<dbReference type="PATRIC" id="fig|742823.3.peg.34"/>
<organism evidence="1 2">
    <name type="scientific">Sutterella wadsworthensis 2_1_59BFAA</name>
    <dbReference type="NCBI Taxonomy" id="742823"/>
    <lineage>
        <taxon>Bacteria</taxon>
        <taxon>Pseudomonadati</taxon>
        <taxon>Pseudomonadota</taxon>
        <taxon>Betaproteobacteria</taxon>
        <taxon>Burkholderiales</taxon>
        <taxon>Sutterellaceae</taxon>
        <taxon>Sutterella</taxon>
    </lineage>
</organism>
<proteinExistence type="predicted"/>
<sequence>MTNDEEPIELLMPSAAMQPVLSDLRAALVRLGDVKTRSAPRVWDNIDFEGTAANIARFTLWTEGWDEGVIPAGDVNAASDVGHRLSTELEIMSPDDLEERFRVIVDGAPVTRLYRRISDAQTVSRLMKDTMALGWSGFDMLALSPAEQETMRRRRMFVDAFRNDFDWTRLRALELSQGAALLEAALYVEMVQPADIERLRRRIAGEAIARCASWTAFARALLCARTFCSLRDGALSTRSRIAEDEARLTALLSGPWQSAWPRVAP</sequence>
<dbReference type="AlphaFoldDB" id="K1JL43"/>
<dbReference type="RefSeq" id="WP_005432933.1">
    <property type="nucleotide sequence ID" value="NZ_JH815513.1"/>
</dbReference>
<comment type="caution">
    <text evidence="1">The sequence shown here is derived from an EMBL/GenBank/DDBJ whole genome shotgun (WGS) entry which is preliminary data.</text>
</comment>
<gene>
    <name evidence="1" type="ORF">HMPREF9465_00033</name>
</gene>
<dbReference type="eggNOG" id="ENOG50329P7">
    <property type="taxonomic scope" value="Bacteria"/>
</dbReference>
<protein>
    <recommendedName>
        <fullName evidence="3">DUF1266 domain-containing protein</fullName>
    </recommendedName>
</protein>
<name>K1JL43_9BURK</name>
<dbReference type="OrthoDB" id="9154012at2"/>
<accession>K1JL43</accession>
<reference evidence="1 2" key="1">
    <citation type="submission" date="2012-05" db="EMBL/GenBank/DDBJ databases">
        <title>The Genome Sequence of Sutterella wadsworthensis 2_1_59BFAA.</title>
        <authorList>
            <consortium name="The Broad Institute Genome Sequencing Platform"/>
            <person name="Earl A."/>
            <person name="Ward D."/>
            <person name="Feldgarden M."/>
            <person name="Gevers D."/>
            <person name="Daigneault M."/>
            <person name="Strauss J."/>
            <person name="Allen-Vercoe E."/>
            <person name="Walker B."/>
            <person name="Young S.K."/>
            <person name="Zeng Q."/>
            <person name="Gargeya S."/>
            <person name="Fitzgerald M."/>
            <person name="Haas B."/>
            <person name="Abouelleil A."/>
            <person name="Alvarado L."/>
            <person name="Arachchi H.M."/>
            <person name="Berlin A.M."/>
            <person name="Chapman S.B."/>
            <person name="Goldberg J."/>
            <person name="Griggs A."/>
            <person name="Gujja S."/>
            <person name="Hansen M."/>
            <person name="Howarth C."/>
            <person name="Imamovic A."/>
            <person name="Larimer J."/>
            <person name="McCowen C."/>
            <person name="Montmayeur A."/>
            <person name="Murphy C."/>
            <person name="Neiman D."/>
            <person name="Pearson M."/>
            <person name="Priest M."/>
            <person name="Roberts A."/>
            <person name="Saif S."/>
            <person name="Shea T."/>
            <person name="Sisk P."/>
            <person name="Sykes S."/>
            <person name="Wortman J."/>
            <person name="Nusbaum C."/>
            <person name="Birren B."/>
        </authorList>
    </citation>
    <scope>NUCLEOTIDE SEQUENCE [LARGE SCALE GENOMIC DNA]</scope>
    <source>
        <strain evidence="1 2">2_1_59BFAA</strain>
    </source>
</reference>
<keyword evidence="2" id="KW-1185">Reference proteome</keyword>
<evidence type="ECO:0000313" key="2">
    <source>
        <dbReference type="Proteomes" id="UP000005835"/>
    </source>
</evidence>
<evidence type="ECO:0000313" key="1">
    <source>
        <dbReference type="EMBL" id="EKB32350.1"/>
    </source>
</evidence>
<dbReference type="HOGENOM" id="CLU_1049406_0_0_4"/>
<dbReference type="EMBL" id="ADMG01000002">
    <property type="protein sequence ID" value="EKB32350.1"/>
    <property type="molecule type" value="Genomic_DNA"/>
</dbReference>
<dbReference type="STRING" id="742823.HMPREF9465_00033"/>